<evidence type="ECO:0000313" key="6">
    <source>
        <dbReference type="EMBL" id="QDT12075.1"/>
    </source>
</evidence>
<comment type="function">
    <text evidence="2">Pyridoxal 5'-phosphate (PLP)-binding protein, which is involved in PLP homeostasis.</text>
</comment>
<dbReference type="EMBL" id="CP036526">
    <property type="protein sequence ID" value="QDT12075.1"/>
    <property type="molecule type" value="Genomic_DNA"/>
</dbReference>
<dbReference type="Proteomes" id="UP000319817">
    <property type="component" value="Chromosome"/>
</dbReference>
<organism evidence="6 7">
    <name type="scientific">Stieleria marina</name>
    <dbReference type="NCBI Taxonomy" id="1930275"/>
    <lineage>
        <taxon>Bacteria</taxon>
        <taxon>Pseudomonadati</taxon>
        <taxon>Planctomycetota</taxon>
        <taxon>Planctomycetia</taxon>
        <taxon>Pirellulales</taxon>
        <taxon>Pirellulaceae</taxon>
        <taxon>Stieleria</taxon>
    </lineage>
</organism>
<evidence type="ECO:0000256" key="2">
    <source>
        <dbReference type="HAMAP-Rule" id="MF_02087"/>
    </source>
</evidence>
<gene>
    <name evidence="6" type="ORF">K239x_40830</name>
</gene>
<evidence type="ECO:0000313" key="7">
    <source>
        <dbReference type="Proteomes" id="UP000319817"/>
    </source>
</evidence>
<dbReference type="PANTHER" id="PTHR10146:SF14">
    <property type="entry name" value="PYRIDOXAL PHOSPHATE HOMEOSTASIS PROTEIN"/>
    <property type="match status" value="1"/>
</dbReference>
<accession>A0A517NY74</accession>
<dbReference type="AlphaFoldDB" id="A0A517NY74"/>
<comment type="similarity">
    <text evidence="2 4">Belongs to the pyridoxal phosphate-binding protein YggS/PROSC family.</text>
</comment>
<dbReference type="GO" id="GO:0030170">
    <property type="term" value="F:pyridoxal phosphate binding"/>
    <property type="evidence" value="ECO:0007669"/>
    <property type="project" value="UniProtKB-UniRule"/>
</dbReference>
<evidence type="ECO:0000256" key="3">
    <source>
        <dbReference type="PIRSR" id="PIRSR004848-1"/>
    </source>
</evidence>
<dbReference type="SUPFAM" id="SSF51419">
    <property type="entry name" value="PLP-binding barrel"/>
    <property type="match status" value="1"/>
</dbReference>
<evidence type="ECO:0000256" key="1">
    <source>
        <dbReference type="ARBA" id="ARBA00022898"/>
    </source>
</evidence>
<dbReference type="RefSeq" id="WP_145419806.1">
    <property type="nucleotide sequence ID" value="NZ_CP036526.1"/>
</dbReference>
<name>A0A517NY74_9BACT</name>
<dbReference type="Pfam" id="PF01168">
    <property type="entry name" value="Ala_racemase_N"/>
    <property type="match status" value="1"/>
</dbReference>
<dbReference type="CDD" id="cd00635">
    <property type="entry name" value="PLPDE_III_YBL036c_like"/>
    <property type="match status" value="1"/>
</dbReference>
<reference evidence="6 7" key="1">
    <citation type="submission" date="2019-02" db="EMBL/GenBank/DDBJ databases">
        <title>Deep-cultivation of Planctomycetes and their phenomic and genomic characterization uncovers novel biology.</title>
        <authorList>
            <person name="Wiegand S."/>
            <person name="Jogler M."/>
            <person name="Boedeker C."/>
            <person name="Pinto D."/>
            <person name="Vollmers J."/>
            <person name="Rivas-Marin E."/>
            <person name="Kohn T."/>
            <person name="Peeters S.H."/>
            <person name="Heuer A."/>
            <person name="Rast P."/>
            <person name="Oberbeckmann S."/>
            <person name="Bunk B."/>
            <person name="Jeske O."/>
            <person name="Meyerdierks A."/>
            <person name="Storesund J.E."/>
            <person name="Kallscheuer N."/>
            <person name="Luecker S."/>
            <person name="Lage O.M."/>
            <person name="Pohl T."/>
            <person name="Merkel B.J."/>
            <person name="Hornburger P."/>
            <person name="Mueller R.-W."/>
            <person name="Bruemmer F."/>
            <person name="Labrenz M."/>
            <person name="Spormann A.M."/>
            <person name="Op den Camp H."/>
            <person name="Overmann J."/>
            <person name="Amann R."/>
            <person name="Jetten M.S.M."/>
            <person name="Mascher T."/>
            <person name="Medema M.H."/>
            <person name="Devos D.P."/>
            <person name="Kaster A.-K."/>
            <person name="Ovreas L."/>
            <person name="Rohde M."/>
            <person name="Galperin M.Y."/>
            <person name="Jogler C."/>
        </authorList>
    </citation>
    <scope>NUCLEOTIDE SEQUENCE [LARGE SCALE GENOMIC DNA]</scope>
    <source>
        <strain evidence="6 7">K23_9</strain>
    </source>
</reference>
<dbReference type="OrthoDB" id="9804072at2"/>
<keyword evidence="7" id="KW-1185">Reference proteome</keyword>
<dbReference type="PROSITE" id="PS01211">
    <property type="entry name" value="UPF0001"/>
    <property type="match status" value="1"/>
</dbReference>
<evidence type="ECO:0000259" key="5">
    <source>
        <dbReference type="Pfam" id="PF01168"/>
    </source>
</evidence>
<dbReference type="InterPro" id="IPR029066">
    <property type="entry name" value="PLP-binding_barrel"/>
</dbReference>
<dbReference type="InterPro" id="IPR011078">
    <property type="entry name" value="PyrdxlP_homeostasis"/>
</dbReference>
<dbReference type="Gene3D" id="3.20.20.10">
    <property type="entry name" value="Alanine racemase"/>
    <property type="match status" value="1"/>
</dbReference>
<keyword evidence="1 2" id="KW-0663">Pyridoxal phosphate</keyword>
<sequence>MNESDRKERIRQNYLSVVDEVAVAAQASGRQPSDVTIVGVTKYVDAATTADLVDAGCGSLGENRPQVLWQKAESEELKDQPVQWHMIGHLQRNKLRRLMRYAPMIHSVDSRRLLEAVAKEAGEIDQAVDVLLEVNISGDDAKTGLSPDALLELLQEDRGPLVRIGGLMAMAGMGTDQGAARKQFADVRMLRDKLAASTGNPLANLSMGMSGDFKEAIAEGATLVRIGSRLFDGVL</sequence>
<dbReference type="InterPro" id="IPR001608">
    <property type="entry name" value="Ala_racemase_N"/>
</dbReference>
<feature type="modified residue" description="N6-(pyridoxal phosphate)lysine" evidence="2 3">
    <location>
        <position position="42"/>
    </location>
</feature>
<feature type="domain" description="Alanine racemase N-terminal" evidence="5">
    <location>
        <begin position="73"/>
        <end position="231"/>
    </location>
</feature>
<dbReference type="HAMAP" id="MF_02087">
    <property type="entry name" value="PLP_homeostasis"/>
    <property type="match status" value="1"/>
</dbReference>
<dbReference type="PIRSF" id="PIRSF004848">
    <property type="entry name" value="YBL036c_PLPDEIII"/>
    <property type="match status" value="1"/>
</dbReference>
<protein>
    <recommendedName>
        <fullName evidence="2">Pyridoxal phosphate homeostasis protein</fullName>
        <shortName evidence="2">PLP homeostasis protein</shortName>
    </recommendedName>
</protein>
<evidence type="ECO:0000256" key="4">
    <source>
        <dbReference type="RuleBase" id="RU004514"/>
    </source>
</evidence>
<dbReference type="PANTHER" id="PTHR10146">
    <property type="entry name" value="PROLINE SYNTHETASE CO-TRANSCRIBED BACTERIAL HOMOLOG PROTEIN"/>
    <property type="match status" value="1"/>
</dbReference>
<dbReference type="NCBIfam" id="TIGR00044">
    <property type="entry name" value="YggS family pyridoxal phosphate-dependent enzyme"/>
    <property type="match status" value="1"/>
</dbReference>
<comment type="cofactor">
    <cofactor evidence="3">
        <name>pyridoxal 5'-phosphate</name>
        <dbReference type="ChEBI" id="CHEBI:597326"/>
    </cofactor>
</comment>
<proteinExistence type="inferred from homology"/>